<organism evidence="1 2">
    <name type="scientific">Cupriavidus numazuensis</name>
    <dbReference type="NCBI Taxonomy" id="221992"/>
    <lineage>
        <taxon>Bacteria</taxon>
        <taxon>Pseudomonadati</taxon>
        <taxon>Pseudomonadota</taxon>
        <taxon>Betaproteobacteria</taxon>
        <taxon>Burkholderiales</taxon>
        <taxon>Burkholderiaceae</taxon>
        <taxon>Cupriavidus</taxon>
    </lineage>
</organism>
<evidence type="ECO:0000313" key="2">
    <source>
        <dbReference type="Proteomes" id="UP000672657"/>
    </source>
</evidence>
<name>A0ABN7PPN1_9BURK</name>
<proteinExistence type="predicted"/>
<keyword evidence="2" id="KW-1185">Reference proteome</keyword>
<reference evidence="1 2" key="1">
    <citation type="submission" date="2021-03" db="EMBL/GenBank/DDBJ databases">
        <authorList>
            <person name="Peeters C."/>
        </authorList>
    </citation>
    <scope>NUCLEOTIDE SEQUENCE [LARGE SCALE GENOMIC DNA]</scope>
    <source>
        <strain evidence="1 2">LMG 26411</strain>
    </source>
</reference>
<sequence>MKEGEGTDAPSPSLPLLSRLSNFVEAHQFASHFAPKRLSDALWQRTALIRRRFRQRYRRPKNLLGPQPSDLPNQRLLGCNLCRIAPSLTQFLQDIPLPWRIRFSNRPIASVKKPNCIDLKDGLHKASASKSLANTKWLDIALLIKIRLVA</sequence>
<protein>
    <submittedName>
        <fullName evidence="1">Uncharacterized protein</fullName>
    </submittedName>
</protein>
<evidence type="ECO:0000313" key="1">
    <source>
        <dbReference type="EMBL" id="CAG2129363.1"/>
    </source>
</evidence>
<dbReference type="EMBL" id="CAJPVI010000001">
    <property type="protein sequence ID" value="CAG2129363.1"/>
    <property type="molecule type" value="Genomic_DNA"/>
</dbReference>
<accession>A0ABN7PPN1</accession>
<dbReference type="Proteomes" id="UP000672657">
    <property type="component" value="Unassembled WGS sequence"/>
</dbReference>
<comment type="caution">
    <text evidence="1">The sequence shown here is derived from an EMBL/GenBank/DDBJ whole genome shotgun (WGS) entry which is preliminary data.</text>
</comment>
<gene>
    <name evidence="1" type="ORF">LMG26411_00161</name>
</gene>